<dbReference type="Gene3D" id="3.20.20.30">
    <property type="entry name" value="Luciferase-like domain"/>
    <property type="match status" value="1"/>
</dbReference>
<keyword evidence="7" id="KW-0812">Transmembrane</keyword>
<feature type="transmembrane region" description="Helical" evidence="7">
    <location>
        <begin position="180"/>
        <end position="199"/>
    </location>
</feature>
<keyword evidence="10" id="KW-1185">Reference proteome</keyword>
<evidence type="ECO:0000256" key="1">
    <source>
        <dbReference type="ARBA" id="ARBA00004141"/>
    </source>
</evidence>
<keyword evidence="5" id="KW-0503">Monooxygenase</keyword>
<keyword evidence="7" id="KW-1133">Transmembrane helix</keyword>
<dbReference type="GO" id="GO:0022857">
    <property type="term" value="F:transmembrane transporter activity"/>
    <property type="evidence" value="ECO:0007669"/>
    <property type="project" value="InterPro"/>
</dbReference>
<comment type="subcellular location">
    <subcellularLocation>
        <location evidence="1">Membrane</location>
        <topology evidence="1">Multi-pass membrane protein</topology>
    </subcellularLocation>
</comment>
<evidence type="ECO:0000256" key="4">
    <source>
        <dbReference type="ARBA" id="ARBA00023002"/>
    </source>
</evidence>
<dbReference type="SUPFAM" id="SSF51679">
    <property type="entry name" value="Bacterial luciferase-like"/>
    <property type="match status" value="1"/>
</dbReference>
<evidence type="ECO:0000256" key="2">
    <source>
        <dbReference type="ARBA" id="ARBA00022630"/>
    </source>
</evidence>
<evidence type="ECO:0000256" key="3">
    <source>
        <dbReference type="ARBA" id="ARBA00022643"/>
    </source>
</evidence>
<keyword evidence="2" id="KW-0285">Flavoprotein</keyword>
<keyword evidence="4" id="KW-0560">Oxidoreductase</keyword>
<feature type="transmembrane region" description="Helical" evidence="7">
    <location>
        <begin position="121"/>
        <end position="139"/>
    </location>
</feature>
<evidence type="ECO:0000256" key="5">
    <source>
        <dbReference type="ARBA" id="ARBA00023033"/>
    </source>
</evidence>
<feature type="transmembrane region" description="Helical" evidence="7">
    <location>
        <begin position="250"/>
        <end position="270"/>
    </location>
</feature>
<feature type="transmembrane region" description="Helical" evidence="7">
    <location>
        <begin position="151"/>
        <end position="173"/>
    </location>
</feature>
<feature type="domain" description="Luciferase-like" evidence="8">
    <location>
        <begin position="473"/>
        <end position="829"/>
    </location>
</feature>
<evidence type="ECO:0000313" key="10">
    <source>
        <dbReference type="Proteomes" id="UP000054383"/>
    </source>
</evidence>
<comment type="similarity">
    <text evidence="6">Belongs to the NtaA/SnaA/DszA monooxygenase family.</text>
</comment>
<dbReference type="GO" id="GO:0016705">
    <property type="term" value="F:oxidoreductase activity, acting on paired donors, with incorporation or reduction of molecular oxygen"/>
    <property type="evidence" value="ECO:0007669"/>
    <property type="project" value="InterPro"/>
</dbReference>
<dbReference type="InterPro" id="IPR036661">
    <property type="entry name" value="Luciferase-like_sf"/>
</dbReference>
<dbReference type="Pfam" id="PF00296">
    <property type="entry name" value="Bac_luciferase"/>
    <property type="match status" value="1"/>
</dbReference>
<reference evidence="9 10" key="1">
    <citation type="submission" date="2015-04" db="EMBL/GenBank/DDBJ databases">
        <authorList>
            <person name="Syromyatnikov M.Y."/>
            <person name="Popov V.N."/>
        </authorList>
    </citation>
    <scope>NUCLEOTIDE SEQUENCE [LARGE SCALE GENOMIC DNA]</scope>
    <source>
        <strain evidence="9">WF-38-12</strain>
    </source>
</reference>
<name>A0A0U1LKT1_TALIS</name>
<dbReference type="InterPro" id="IPR011701">
    <property type="entry name" value="MFS"/>
</dbReference>
<dbReference type="OrthoDB" id="5561043at2759"/>
<organism evidence="9 10">
    <name type="scientific">Talaromyces islandicus</name>
    <name type="common">Penicillium islandicum</name>
    <dbReference type="NCBI Taxonomy" id="28573"/>
    <lineage>
        <taxon>Eukaryota</taxon>
        <taxon>Fungi</taxon>
        <taxon>Dikarya</taxon>
        <taxon>Ascomycota</taxon>
        <taxon>Pezizomycotina</taxon>
        <taxon>Eurotiomycetes</taxon>
        <taxon>Eurotiomycetidae</taxon>
        <taxon>Eurotiales</taxon>
        <taxon>Trichocomaceae</taxon>
        <taxon>Talaromyces</taxon>
        <taxon>Talaromyces sect. Islandici</taxon>
    </lineage>
</organism>
<dbReference type="EMBL" id="CVMT01000001">
    <property type="protein sequence ID" value="CRG83644.1"/>
    <property type="molecule type" value="Genomic_DNA"/>
</dbReference>
<accession>A0A0U1LKT1</accession>
<proteinExistence type="inferred from homology"/>
<dbReference type="Gene3D" id="1.20.1250.20">
    <property type="entry name" value="MFS general substrate transporter like domains"/>
    <property type="match status" value="1"/>
</dbReference>
<keyword evidence="7" id="KW-0472">Membrane</keyword>
<dbReference type="AlphaFoldDB" id="A0A0U1LKT1"/>
<dbReference type="NCBIfam" id="TIGR03860">
    <property type="entry name" value="FMN_nitrolo"/>
    <property type="match status" value="1"/>
</dbReference>
<feature type="transmembrane region" description="Helical" evidence="7">
    <location>
        <begin position="51"/>
        <end position="71"/>
    </location>
</feature>
<sequence length="1015" mass="112453">MKNEYRLDEEAGNLSSEYRQYLIDRHGTIELDPMPDMNDADPYNWPKWKKVINLILVAFHALMGTFTAAAIQSAFVPISEDLGVSVQRASYLTSLVIAILGVGNIGCANSHSYATMGLCRAITAFFISPAAAIGSAVVVETFFKSQRARYMGIWTIMVTLGVPLSPLIFGFVADRVGYRWIYYILAITNAVQFILYVFLGPETRYIRNQDALLTESAVKENYFRFKRIDPRPLTINDFIHPLSFVFRPYIFIPAAAYAMIFLWGSIMMTIEIPQLYPVKYGLDTEQVGLQNISIIIGSLLGEQIGGILSDKWMAHGQQQKQKHQSDEPVEPEYRLWLGYIGHALTICGVIVFCVQFEKSGPSWNVTPLVGAAIAAAGNQIVTTVNITYAVDCYREEAASVGVFITFVRQVWGFIGPFWFPEMFDNVGFYGGAGIATALLVVNNLAKMTERKLHLTAFMRPVSLHTGAWRYPGAYADANFNFEHLKSFIQKLEAAKFDAFFMADHLAVLNMPIEALKRSQTVTSFEPFTLLSALSAVTSKIGLAATASTTYDEPYHIARRFASLDHLSNGRAAWNIVTTGNPEASKNFGKEEHLEHDERYKRAREFYDVVTGLWDSFADDAFIRDQESGIFFDPEKLHVLNHKGDSLKVRGPLNIARPVQGWPVIVQAGQSEPGRQLAAETAEAVFCAPADIEAAKDLYADIKGRARAAGRNQNHLKILPAAFIVIGDTVEDAKAKRLALDSLVHYDSAIASLSVTLGTDASGFDPDGPLPTDLPETNATKTSRASVLRLAEKENLTVRQLAQRQGGYSGLAFVGTPETIAEDMGTWLHEEAADGFTVVVPFVPQGLDDVTQRLVPELQRRGLFRSEYEGTTLREHLGLPRPNNKFFSLLSKSYANNCVGQGPGACQLDLTGHPVYTDGGTKYAIIWQNATIYDHKCNVLGGVERPLQDVAVDSLLPYTVVLTWLHTDSQYIEFCYASECYQGNFWCTAVEDFGMSAIECLHAFECASMDRLVSTG</sequence>
<evidence type="ECO:0000256" key="7">
    <source>
        <dbReference type="SAM" id="Phobius"/>
    </source>
</evidence>
<gene>
    <name evidence="9" type="primary">ntaA</name>
    <name evidence="9" type="ORF">PISL3812_00998</name>
</gene>
<evidence type="ECO:0000256" key="6">
    <source>
        <dbReference type="ARBA" id="ARBA00033748"/>
    </source>
</evidence>
<feature type="transmembrane region" description="Helical" evidence="7">
    <location>
        <begin position="397"/>
        <end position="414"/>
    </location>
</feature>
<feature type="transmembrane region" description="Helical" evidence="7">
    <location>
        <begin position="91"/>
        <end position="109"/>
    </location>
</feature>
<dbReference type="Pfam" id="PF07690">
    <property type="entry name" value="MFS_1"/>
    <property type="match status" value="1"/>
</dbReference>
<protein>
    <recommendedName>
        <fullName evidence="8">Luciferase-like domain-containing protein</fullName>
    </recommendedName>
</protein>
<dbReference type="InterPro" id="IPR011251">
    <property type="entry name" value="Luciferase-like_dom"/>
</dbReference>
<dbReference type="InterPro" id="IPR036259">
    <property type="entry name" value="MFS_trans_sf"/>
</dbReference>
<keyword evidence="3" id="KW-0288">FMN</keyword>
<dbReference type="GO" id="GO:0004497">
    <property type="term" value="F:monooxygenase activity"/>
    <property type="evidence" value="ECO:0007669"/>
    <property type="project" value="UniProtKB-KW"/>
</dbReference>
<dbReference type="SUPFAM" id="SSF103473">
    <property type="entry name" value="MFS general substrate transporter"/>
    <property type="match status" value="1"/>
</dbReference>
<feature type="transmembrane region" description="Helical" evidence="7">
    <location>
        <begin position="368"/>
        <end position="390"/>
    </location>
</feature>
<dbReference type="STRING" id="28573.A0A0U1LKT1"/>
<evidence type="ECO:0000313" key="9">
    <source>
        <dbReference type="EMBL" id="CRG83644.1"/>
    </source>
</evidence>
<feature type="transmembrane region" description="Helical" evidence="7">
    <location>
        <begin position="335"/>
        <end position="356"/>
    </location>
</feature>
<dbReference type="Proteomes" id="UP000054383">
    <property type="component" value="Unassembled WGS sequence"/>
</dbReference>
<dbReference type="InterPro" id="IPR051260">
    <property type="entry name" value="Diverse_substr_monoxygenases"/>
</dbReference>
<dbReference type="PANTHER" id="PTHR30011">
    <property type="entry name" value="ALKANESULFONATE MONOOXYGENASE-RELATED"/>
    <property type="match status" value="1"/>
</dbReference>
<dbReference type="PANTHER" id="PTHR30011:SF16">
    <property type="entry name" value="C2H2 FINGER DOMAIN TRANSCRIPTION FACTOR (EUROFUNG)-RELATED"/>
    <property type="match status" value="1"/>
</dbReference>
<dbReference type="CDD" id="cd01095">
    <property type="entry name" value="Nitrilotriacetate_monoxgenase"/>
    <property type="match status" value="1"/>
</dbReference>
<dbReference type="InterPro" id="IPR016215">
    <property type="entry name" value="NTA_MOA"/>
</dbReference>
<evidence type="ECO:0000259" key="8">
    <source>
        <dbReference type="Pfam" id="PF00296"/>
    </source>
</evidence>
<dbReference type="GO" id="GO:0016020">
    <property type="term" value="C:membrane"/>
    <property type="evidence" value="ECO:0007669"/>
    <property type="project" value="UniProtKB-SubCell"/>
</dbReference>